<dbReference type="AlphaFoldDB" id="A0A9P0MTM7"/>
<proteinExistence type="predicted"/>
<accession>A0A9P0MTM7</accession>
<protein>
    <submittedName>
        <fullName evidence="1">Uncharacterized protein</fullName>
    </submittedName>
</protein>
<dbReference type="EMBL" id="OV725081">
    <property type="protein sequence ID" value="CAH1402926.1"/>
    <property type="molecule type" value="Genomic_DNA"/>
</dbReference>
<reference evidence="1" key="1">
    <citation type="submission" date="2022-01" db="EMBL/GenBank/DDBJ databases">
        <authorList>
            <person name="King R."/>
        </authorList>
    </citation>
    <scope>NUCLEOTIDE SEQUENCE</scope>
</reference>
<name>A0A9P0MTM7_NEZVI</name>
<evidence type="ECO:0000313" key="1">
    <source>
        <dbReference type="EMBL" id="CAH1402926.1"/>
    </source>
</evidence>
<organism evidence="1 2">
    <name type="scientific">Nezara viridula</name>
    <name type="common">Southern green stink bug</name>
    <name type="synonym">Cimex viridulus</name>
    <dbReference type="NCBI Taxonomy" id="85310"/>
    <lineage>
        <taxon>Eukaryota</taxon>
        <taxon>Metazoa</taxon>
        <taxon>Ecdysozoa</taxon>
        <taxon>Arthropoda</taxon>
        <taxon>Hexapoda</taxon>
        <taxon>Insecta</taxon>
        <taxon>Pterygota</taxon>
        <taxon>Neoptera</taxon>
        <taxon>Paraneoptera</taxon>
        <taxon>Hemiptera</taxon>
        <taxon>Heteroptera</taxon>
        <taxon>Panheteroptera</taxon>
        <taxon>Pentatomomorpha</taxon>
        <taxon>Pentatomoidea</taxon>
        <taxon>Pentatomidae</taxon>
        <taxon>Pentatominae</taxon>
        <taxon>Nezara</taxon>
    </lineage>
</organism>
<keyword evidence="2" id="KW-1185">Reference proteome</keyword>
<sequence>MTKCLHYNGCLQSRGNAADSGMLLRHIVANCPRESSIRQEIKGGTSTVGRTAVLNCLNRKKNTKLVGEIMDPRGMTCTGTIPSQSRNVIVAVLHPEYYSPDCRF</sequence>
<gene>
    <name evidence="1" type="ORF">NEZAVI_LOCUS11630</name>
</gene>
<dbReference type="Proteomes" id="UP001152798">
    <property type="component" value="Chromosome 5"/>
</dbReference>
<evidence type="ECO:0000313" key="2">
    <source>
        <dbReference type="Proteomes" id="UP001152798"/>
    </source>
</evidence>